<dbReference type="SFLD" id="SFLDS00052">
    <property type="entry name" value="Ferric_Reductase_Domain"/>
    <property type="match status" value="1"/>
</dbReference>
<dbReference type="Pfam" id="PF08030">
    <property type="entry name" value="NAD_binding_6"/>
    <property type="match status" value="1"/>
</dbReference>
<dbReference type="EMBL" id="CAADRA010005890">
    <property type="protein sequence ID" value="VFT93144.1"/>
    <property type="molecule type" value="Genomic_DNA"/>
</dbReference>
<dbReference type="InterPro" id="IPR013112">
    <property type="entry name" value="FAD-bd_8"/>
</dbReference>
<evidence type="ECO:0000256" key="6">
    <source>
        <dbReference type="ARBA" id="ARBA00022989"/>
    </source>
</evidence>
<dbReference type="PANTHER" id="PTHR11972:SF153">
    <property type="entry name" value="SUPEROXIDE-GENERATING NADPH OXIDASE HEAVY CHAIN SUBUNIT A"/>
    <property type="match status" value="1"/>
</dbReference>
<dbReference type="Pfam" id="PF01794">
    <property type="entry name" value="Ferric_reduct"/>
    <property type="match status" value="1"/>
</dbReference>
<dbReference type="InterPro" id="IPR039261">
    <property type="entry name" value="FNR_nucleotide-bd"/>
</dbReference>
<dbReference type="Proteomes" id="UP000332933">
    <property type="component" value="Unassembled WGS sequence"/>
</dbReference>
<dbReference type="InterPro" id="IPR013130">
    <property type="entry name" value="Fe3_Rdtase_TM_dom"/>
</dbReference>
<dbReference type="Gene3D" id="1.10.238.10">
    <property type="entry name" value="EF-hand"/>
    <property type="match status" value="1"/>
</dbReference>
<evidence type="ECO:0000256" key="2">
    <source>
        <dbReference type="ARBA" id="ARBA00022630"/>
    </source>
</evidence>
<evidence type="ECO:0000259" key="11">
    <source>
        <dbReference type="PROSITE" id="PS51384"/>
    </source>
</evidence>
<evidence type="ECO:0000256" key="1">
    <source>
        <dbReference type="ARBA" id="ARBA00004141"/>
    </source>
</evidence>
<evidence type="ECO:0000313" key="14">
    <source>
        <dbReference type="Proteomes" id="UP000332933"/>
    </source>
</evidence>
<dbReference type="GO" id="GO:0016491">
    <property type="term" value="F:oxidoreductase activity"/>
    <property type="evidence" value="ECO:0007669"/>
    <property type="project" value="UniProtKB-KW"/>
</dbReference>
<dbReference type="InterPro" id="IPR050369">
    <property type="entry name" value="RBOH/FRE"/>
</dbReference>
<dbReference type="AlphaFoldDB" id="A0A485L5G6"/>
<dbReference type="InterPro" id="IPR017927">
    <property type="entry name" value="FAD-bd_FR_type"/>
</dbReference>
<feature type="domain" description="FAD-binding FR-type" evidence="11">
    <location>
        <begin position="516"/>
        <end position="620"/>
    </location>
</feature>
<dbReference type="SFLD" id="SFLDG01169">
    <property type="entry name" value="NADPH_oxidase_subgroup_(NOX)"/>
    <property type="match status" value="1"/>
</dbReference>
<keyword evidence="8 9" id="KW-0472">Membrane</keyword>
<keyword evidence="7" id="KW-0560">Oxidoreductase</keyword>
<dbReference type="PANTHER" id="PTHR11972">
    <property type="entry name" value="NADPH OXIDASE"/>
    <property type="match status" value="1"/>
</dbReference>
<proteinExistence type="predicted"/>
<dbReference type="SUPFAM" id="SSF63380">
    <property type="entry name" value="Riboflavin synthase domain-like"/>
    <property type="match status" value="1"/>
</dbReference>
<dbReference type="PRINTS" id="PR00466">
    <property type="entry name" value="GP91PHOX"/>
</dbReference>
<dbReference type="EMBL" id="VJMH01005869">
    <property type="protein sequence ID" value="KAF0692556.1"/>
    <property type="molecule type" value="Genomic_DNA"/>
</dbReference>
<dbReference type="InterPro" id="IPR013121">
    <property type="entry name" value="Fe_red_NAD-bd_6"/>
</dbReference>
<reference evidence="12" key="2">
    <citation type="submission" date="2019-06" db="EMBL/GenBank/DDBJ databases">
        <title>Genomics analysis of Aphanomyces spp. identifies a new class of oomycete effector associated with host adaptation.</title>
        <authorList>
            <person name="Gaulin E."/>
        </authorList>
    </citation>
    <scope>NUCLEOTIDE SEQUENCE</scope>
    <source>
        <strain evidence="12">CBS 578.67</strain>
    </source>
</reference>
<keyword evidence="3 9" id="KW-0812">Transmembrane</keyword>
<comment type="subcellular location">
    <subcellularLocation>
        <location evidence="1">Membrane</location>
        <topology evidence="1">Multi-pass membrane protein</topology>
    </subcellularLocation>
</comment>
<evidence type="ECO:0000256" key="8">
    <source>
        <dbReference type="ARBA" id="ARBA00023136"/>
    </source>
</evidence>
<feature type="transmembrane region" description="Helical" evidence="9">
    <location>
        <begin position="432"/>
        <end position="453"/>
    </location>
</feature>
<name>A0A485L5G6_9STRA</name>
<dbReference type="SUPFAM" id="SSF52343">
    <property type="entry name" value="Ferredoxin reductase-like, C-terminal NADP-linked domain"/>
    <property type="match status" value="1"/>
</dbReference>
<dbReference type="GO" id="GO:0005509">
    <property type="term" value="F:calcium ion binding"/>
    <property type="evidence" value="ECO:0007669"/>
    <property type="project" value="InterPro"/>
</dbReference>
<dbReference type="PROSITE" id="PS50222">
    <property type="entry name" value="EF_HAND_2"/>
    <property type="match status" value="1"/>
</dbReference>
<keyword evidence="6 9" id="KW-1133">Transmembrane helix</keyword>
<evidence type="ECO:0000313" key="13">
    <source>
        <dbReference type="EMBL" id="VFT93144.1"/>
    </source>
</evidence>
<evidence type="ECO:0000259" key="10">
    <source>
        <dbReference type="PROSITE" id="PS50222"/>
    </source>
</evidence>
<dbReference type="SFLD" id="SFLDG01168">
    <property type="entry name" value="Ferric_reductase_subgroup_(FRE"/>
    <property type="match status" value="1"/>
</dbReference>
<evidence type="ECO:0000256" key="3">
    <source>
        <dbReference type="ARBA" id="ARBA00022692"/>
    </source>
</evidence>
<organism evidence="13 14">
    <name type="scientific">Aphanomyces stellatus</name>
    <dbReference type="NCBI Taxonomy" id="120398"/>
    <lineage>
        <taxon>Eukaryota</taxon>
        <taxon>Sar</taxon>
        <taxon>Stramenopiles</taxon>
        <taxon>Oomycota</taxon>
        <taxon>Saprolegniomycetes</taxon>
        <taxon>Saprolegniales</taxon>
        <taxon>Verrucalvaceae</taxon>
        <taxon>Aphanomyces</taxon>
    </lineage>
</organism>
<keyword evidence="14" id="KW-1185">Reference proteome</keyword>
<dbReference type="PROSITE" id="PS51384">
    <property type="entry name" value="FAD_FR"/>
    <property type="match status" value="1"/>
</dbReference>
<evidence type="ECO:0000313" key="12">
    <source>
        <dbReference type="EMBL" id="KAF0692556.1"/>
    </source>
</evidence>
<keyword evidence="4" id="KW-0274">FAD</keyword>
<reference evidence="13 14" key="1">
    <citation type="submission" date="2019-03" db="EMBL/GenBank/DDBJ databases">
        <authorList>
            <person name="Gaulin E."/>
            <person name="Dumas B."/>
        </authorList>
    </citation>
    <scope>NUCLEOTIDE SEQUENCE [LARGE SCALE GENOMIC DNA]</scope>
    <source>
        <strain evidence="13">CBS 568.67</strain>
    </source>
</reference>
<dbReference type="SUPFAM" id="SSF47473">
    <property type="entry name" value="EF-hand"/>
    <property type="match status" value="1"/>
</dbReference>
<dbReference type="Gene3D" id="2.40.30.10">
    <property type="entry name" value="Translation factors"/>
    <property type="match status" value="1"/>
</dbReference>
<evidence type="ECO:0000256" key="9">
    <source>
        <dbReference type="SAM" id="Phobius"/>
    </source>
</evidence>
<dbReference type="Pfam" id="PF08022">
    <property type="entry name" value="FAD_binding_8"/>
    <property type="match status" value="1"/>
</dbReference>
<gene>
    <name evidence="13" type="primary">Aste57867_16368</name>
    <name evidence="12" type="ORF">As57867_016311</name>
    <name evidence="13" type="ORF">ASTE57867_16368</name>
</gene>
<evidence type="ECO:0000256" key="4">
    <source>
        <dbReference type="ARBA" id="ARBA00022827"/>
    </source>
</evidence>
<dbReference type="InterPro" id="IPR000778">
    <property type="entry name" value="Cyt_b245_heavy_chain"/>
</dbReference>
<dbReference type="InterPro" id="IPR002048">
    <property type="entry name" value="EF_hand_dom"/>
</dbReference>
<evidence type="ECO:0000256" key="5">
    <source>
        <dbReference type="ARBA" id="ARBA00022857"/>
    </source>
</evidence>
<keyword evidence="5" id="KW-0521">NADP</keyword>
<dbReference type="GO" id="GO:0005886">
    <property type="term" value="C:plasma membrane"/>
    <property type="evidence" value="ECO:0007669"/>
    <property type="project" value="TreeGrafter"/>
</dbReference>
<feature type="domain" description="EF-hand" evidence="10">
    <location>
        <begin position="162"/>
        <end position="197"/>
    </location>
</feature>
<dbReference type="InterPro" id="IPR017938">
    <property type="entry name" value="Riboflavin_synthase-like_b-brl"/>
</dbReference>
<dbReference type="InterPro" id="IPR011992">
    <property type="entry name" value="EF-hand-dom_pair"/>
</dbReference>
<accession>A0A485L5G6</accession>
<protein>
    <submittedName>
        <fullName evidence="13">Aste57867_16368 protein</fullName>
    </submittedName>
</protein>
<dbReference type="CDD" id="cd06186">
    <property type="entry name" value="NOX_Duox_like_FAD_NADP"/>
    <property type="match status" value="1"/>
</dbReference>
<feature type="transmembrane region" description="Helical" evidence="9">
    <location>
        <begin position="465"/>
        <end position="484"/>
    </location>
</feature>
<evidence type="ECO:0000256" key="7">
    <source>
        <dbReference type="ARBA" id="ARBA00023002"/>
    </source>
</evidence>
<keyword evidence="2" id="KW-0285">Flavoprotein</keyword>
<sequence>MPPARDSFYFVSTTPVLQSSRGSTTAGLAGLSQRSLAALRPRQSEFVTKVLQAPSVRQLTGGNDTRGAYGMSLVSTASSMGKVPMLGEGDEDDMTPRADVENPGLAPFDALKLVVHKIADADGAVKKTKFHETFGVDLPDSALETMRCASILLTAAIEMDLEDDEKLRLIFDTMDEAGTGYINRTDVADVLKAKFASVKLQCVGTDCASLADVLFVKAKAAHLKQINYAQFCLVFREYIQDTKTAAADDAAVKAARGTHNPTTGLPRRQAPLPSPALAWYRRNHLQLWWLLVYIGFTLYQGVSKAMSYPVDSAVGWSLRIARGMAQISMSNMCLALLPMCRTLLDILKQHTPLGKVIPFDDLLAFHRVAGAVALLSGLIHTGAHVYNEIVEYLVASPDEIARSFLVAHINPTERGPRGEAILPPFVHMLTTIPILTGVVMLVISLVVLPTALIPSVRQRHFNVFWYSHMLLGVFLVAGCVHGATSWLSKAQSFYWILPPFLVYLAERRVRFLKYVNGSPPVQIASATIYTSTAEDTLALKMVKPPSFRYTPGMYTFINVPAIAAHEWHPFTISSAPCDPFVSLHIRKAGDWTGKLHALMARGAPYPPVYLDGPVGAPTQAYIQYKTIVMVGGGIGVTPFASVLTDVVTEMRSRKAGGRVDPDFKLEKLYFHWTTRQQDSLRWFEETMNAVHALDADGTMVETHQHLTSVKDAPDAMKLFQAMMHKETGTDVVSGLATRQLTHFGRPKWHDIFGQLAQAHAGETIGVFFCGPHVIDAELDRLCREYATTDTRFEYHSEKFA</sequence>
<dbReference type="Gene3D" id="3.40.50.80">
    <property type="entry name" value="Nucleotide-binding domain of ferredoxin-NADP reductase (FNR) module"/>
    <property type="match status" value="1"/>
</dbReference>
<dbReference type="OrthoDB" id="167398at2759"/>